<reference evidence="2" key="1">
    <citation type="submission" date="2019-03" db="EMBL/GenBank/DDBJ databases">
        <title>Single cell metagenomics reveals metabolic interactions within the superorganism composed of flagellate Streblomastix strix and complex community of Bacteroidetes bacteria on its surface.</title>
        <authorList>
            <person name="Treitli S.C."/>
            <person name="Kolisko M."/>
            <person name="Husnik F."/>
            <person name="Keeling P."/>
            <person name="Hampl V."/>
        </authorList>
    </citation>
    <scope>NUCLEOTIDE SEQUENCE</scope>
    <source>
        <strain evidence="2">STM</strain>
    </source>
</reference>
<proteinExistence type="predicted"/>
<sequence>MSKKKSDKNETNKKGEDNLFIKCPPKSKKINNQSILDEDYPIFCFKYLDDISIKKCKDHKFFYDFLMRLQKLSELGWSEIRQSRRHAYGLEPIPKAKIKPTLPTCITPEVKDLHIFRATGNNLPFVGIQIQNVFRVLFIEAAFGDIYDHD</sequence>
<name>A0A5J4SL89_9ZZZZ</name>
<protein>
    <submittedName>
        <fullName evidence="2">Uncharacterized protein</fullName>
    </submittedName>
</protein>
<gene>
    <name evidence="1" type="ORF">EZS27_006502</name>
    <name evidence="2" type="ORF">EZS27_006505</name>
</gene>
<evidence type="ECO:0000313" key="2">
    <source>
        <dbReference type="EMBL" id="KAA6345965.1"/>
    </source>
</evidence>
<organism evidence="2">
    <name type="scientific">termite gut metagenome</name>
    <dbReference type="NCBI Taxonomy" id="433724"/>
    <lineage>
        <taxon>unclassified sequences</taxon>
        <taxon>metagenomes</taxon>
        <taxon>organismal metagenomes</taxon>
    </lineage>
</organism>
<evidence type="ECO:0000313" key="1">
    <source>
        <dbReference type="EMBL" id="KAA6345962.1"/>
    </source>
</evidence>
<comment type="caution">
    <text evidence="2">The sequence shown here is derived from an EMBL/GenBank/DDBJ whole genome shotgun (WGS) entry which is preliminary data.</text>
</comment>
<dbReference type="EMBL" id="SNRY01000148">
    <property type="protein sequence ID" value="KAA6345962.1"/>
    <property type="molecule type" value="Genomic_DNA"/>
</dbReference>
<dbReference type="AlphaFoldDB" id="A0A5J4SL89"/>
<accession>A0A5J4SL89</accession>
<dbReference type="EMBL" id="SNRY01000148">
    <property type="protein sequence ID" value="KAA6345965.1"/>
    <property type="molecule type" value="Genomic_DNA"/>
</dbReference>